<evidence type="ECO:0000313" key="23">
    <source>
        <dbReference type="EMBL" id="CAH1961998.1"/>
    </source>
</evidence>
<dbReference type="NCBIfam" id="TIGR00384">
    <property type="entry name" value="dhsB"/>
    <property type="match status" value="1"/>
</dbReference>
<evidence type="ECO:0000256" key="5">
    <source>
        <dbReference type="ARBA" id="ARBA00009433"/>
    </source>
</evidence>
<dbReference type="AlphaFoldDB" id="A0A9P0NYT7"/>
<comment type="caution">
    <text evidence="23">The sequence shown here is derived from an EMBL/GenBank/DDBJ whole genome shotgun (WGS) entry which is preliminary data.</text>
</comment>
<evidence type="ECO:0000256" key="17">
    <source>
        <dbReference type="ARBA" id="ARBA00023291"/>
    </source>
</evidence>
<evidence type="ECO:0000256" key="7">
    <source>
        <dbReference type="ARBA" id="ARBA00016766"/>
    </source>
</evidence>
<keyword evidence="24" id="KW-1185">Reference proteome</keyword>
<evidence type="ECO:0000256" key="21">
    <source>
        <dbReference type="SAM" id="MobiDB-lite"/>
    </source>
</evidence>
<keyword evidence="17" id="KW-0003">3Fe-4S</keyword>
<evidence type="ECO:0000256" key="1">
    <source>
        <dbReference type="ARBA" id="ARBA00001927"/>
    </source>
</evidence>
<evidence type="ECO:0000259" key="22">
    <source>
        <dbReference type="PROSITE" id="PS51085"/>
    </source>
</evidence>
<reference evidence="23" key="1">
    <citation type="submission" date="2022-03" db="EMBL/GenBank/DDBJ databases">
        <authorList>
            <person name="Sayadi A."/>
        </authorList>
    </citation>
    <scope>NUCLEOTIDE SEQUENCE</scope>
</reference>
<dbReference type="PANTHER" id="PTHR11921:SF29">
    <property type="entry name" value="SUCCINATE DEHYDROGENASE [UBIQUINONE] IRON-SULFUR SUBUNIT, MITOCHONDRIAL"/>
    <property type="match status" value="1"/>
</dbReference>
<name>A0A9P0NYT7_ACAOB</name>
<dbReference type="FunFam" id="1.10.1060.10:FF:000001">
    <property type="entry name" value="Succinate dehydrogenase iron-sulfur subunit SdhB"/>
    <property type="match status" value="1"/>
</dbReference>
<dbReference type="InterPro" id="IPR025192">
    <property type="entry name" value="Succ_DH/fum_Rdtase_N"/>
</dbReference>
<comment type="similarity">
    <text evidence="5">Belongs to the succinate dehydrogenase/fumarate reductase iron-sulfur protein family.</text>
</comment>
<dbReference type="GO" id="GO:0006099">
    <property type="term" value="P:tricarboxylic acid cycle"/>
    <property type="evidence" value="ECO:0007669"/>
    <property type="project" value="UniProtKB-KW"/>
</dbReference>
<proteinExistence type="inferred from homology"/>
<keyword evidence="11" id="KW-0001">2Fe-2S</keyword>
<dbReference type="PANTHER" id="PTHR11921">
    <property type="entry name" value="SUCCINATE DEHYDROGENASE IRON-SULFUR PROTEIN"/>
    <property type="match status" value="1"/>
</dbReference>
<dbReference type="InterPro" id="IPR036010">
    <property type="entry name" value="2Fe-2S_ferredoxin-like_sf"/>
</dbReference>
<dbReference type="FunFam" id="3.10.20.30:FF:000007">
    <property type="entry name" value="Succinate dehydrogenase [ubiquinone] iron-sulfur subunit, mitochondrial"/>
    <property type="match status" value="1"/>
</dbReference>
<protein>
    <recommendedName>
        <fullName evidence="7">Succinate dehydrogenase [ubiquinone] iron-sulfur subunit, mitochondrial</fullName>
        <ecNumber evidence="6">1.3.5.1</ecNumber>
    </recommendedName>
    <alternativeName>
        <fullName evidence="18">Iron-sulfur subunit of complex II</fullName>
    </alternativeName>
</protein>
<dbReference type="GO" id="GO:0051539">
    <property type="term" value="F:4 iron, 4 sulfur cluster binding"/>
    <property type="evidence" value="ECO:0007669"/>
    <property type="project" value="UniProtKB-KW"/>
</dbReference>
<dbReference type="Gene3D" id="3.10.20.30">
    <property type="match status" value="1"/>
</dbReference>
<evidence type="ECO:0000256" key="18">
    <source>
        <dbReference type="ARBA" id="ARBA00033304"/>
    </source>
</evidence>
<dbReference type="GO" id="GO:0008177">
    <property type="term" value="F:succinate dehydrogenase (quinone) activity"/>
    <property type="evidence" value="ECO:0007669"/>
    <property type="project" value="UniProtKB-EC"/>
</dbReference>
<dbReference type="Pfam" id="PF13085">
    <property type="entry name" value="Fer2_3"/>
    <property type="match status" value="1"/>
</dbReference>
<evidence type="ECO:0000256" key="14">
    <source>
        <dbReference type="ARBA" id="ARBA00023002"/>
    </source>
</evidence>
<dbReference type="Proteomes" id="UP001152888">
    <property type="component" value="Unassembled WGS sequence"/>
</dbReference>
<evidence type="ECO:0000256" key="8">
    <source>
        <dbReference type="ARBA" id="ARBA00022448"/>
    </source>
</evidence>
<evidence type="ECO:0000256" key="9">
    <source>
        <dbReference type="ARBA" id="ARBA00022485"/>
    </source>
</evidence>
<evidence type="ECO:0000256" key="4">
    <source>
        <dbReference type="ARBA" id="ARBA00004788"/>
    </source>
</evidence>
<dbReference type="SUPFAM" id="SSF54292">
    <property type="entry name" value="2Fe-2S ferredoxin-like"/>
    <property type="match status" value="1"/>
</dbReference>
<keyword evidence="10" id="KW-0816">Tricarboxylic acid cycle</keyword>
<comment type="cofactor">
    <cofactor evidence="1">
        <name>[3Fe-4S] cluster</name>
        <dbReference type="ChEBI" id="CHEBI:21137"/>
    </cofactor>
</comment>
<dbReference type="InterPro" id="IPR017900">
    <property type="entry name" value="4Fe4S_Fe_S_CS"/>
</dbReference>
<evidence type="ECO:0000256" key="15">
    <source>
        <dbReference type="ARBA" id="ARBA00023004"/>
    </source>
</evidence>
<keyword evidence="9" id="KW-0004">4Fe-4S</keyword>
<comment type="catalytic activity">
    <reaction evidence="20">
        <text>a quinone + succinate = fumarate + a quinol</text>
        <dbReference type="Rhea" id="RHEA:40523"/>
        <dbReference type="ChEBI" id="CHEBI:24646"/>
        <dbReference type="ChEBI" id="CHEBI:29806"/>
        <dbReference type="ChEBI" id="CHEBI:30031"/>
        <dbReference type="ChEBI" id="CHEBI:132124"/>
        <dbReference type="EC" id="1.3.5.1"/>
    </reaction>
</comment>
<dbReference type="NCBIfam" id="NF004616">
    <property type="entry name" value="PRK05950.1"/>
    <property type="match status" value="1"/>
</dbReference>
<dbReference type="EC" id="1.3.5.1" evidence="6"/>
<dbReference type="GO" id="GO:0051537">
    <property type="term" value="F:2 iron, 2 sulfur cluster binding"/>
    <property type="evidence" value="ECO:0007669"/>
    <property type="project" value="UniProtKB-KW"/>
</dbReference>
<keyword evidence="16" id="KW-0411">Iron-sulfur</keyword>
<evidence type="ECO:0000256" key="11">
    <source>
        <dbReference type="ARBA" id="ARBA00022714"/>
    </source>
</evidence>
<dbReference type="InterPro" id="IPR050573">
    <property type="entry name" value="SDH/FRD_Iron-Sulfur"/>
</dbReference>
<dbReference type="InterPro" id="IPR012675">
    <property type="entry name" value="Beta-grasp_dom_sf"/>
</dbReference>
<evidence type="ECO:0000256" key="12">
    <source>
        <dbReference type="ARBA" id="ARBA00022723"/>
    </source>
</evidence>
<comment type="cofactor">
    <cofactor evidence="19">
        <name>[2Fe-2S] cluster</name>
        <dbReference type="ChEBI" id="CHEBI:190135"/>
    </cofactor>
</comment>
<dbReference type="InterPro" id="IPR001041">
    <property type="entry name" value="2Fe-2S_ferredoxin-type"/>
</dbReference>
<organism evidence="23 24">
    <name type="scientific">Acanthoscelides obtectus</name>
    <name type="common">Bean weevil</name>
    <name type="synonym">Bruchus obtectus</name>
    <dbReference type="NCBI Taxonomy" id="200917"/>
    <lineage>
        <taxon>Eukaryota</taxon>
        <taxon>Metazoa</taxon>
        <taxon>Ecdysozoa</taxon>
        <taxon>Arthropoda</taxon>
        <taxon>Hexapoda</taxon>
        <taxon>Insecta</taxon>
        <taxon>Pterygota</taxon>
        <taxon>Neoptera</taxon>
        <taxon>Endopterygota</taxon>
        <taxon>Coleoptera</taxon>
        <taxon>Polyphaga</taxon>
        <taxon>Cucujiformia</taxon>
        <taxon>Chrysomeloidea</taxon>
        <taxon>Chrysomelidae</taxon>
        <taxon>Bruchinae</taxon>
        <taxon>Bruchini</taxon>
        <taxon>Acanthoscelides</taxon>
    </lineage>
</organism>
<dbReference type="SUPFAM" id="SSF46548">
    <property type="entry name" value="alpha-helical ferredoxin"/>
    <property type="match status" value="1"/>
</dbReference>
<gene>
    <name evidence="23" type="ORF">ACAOBT_LOCUS4442</name>
</gene>
<keyword evidence="13" id="KW-0249">Electron transport</keyword>
<evidence type="ECO:0000256" key="3">
    <source>
        <dbReference type="ARBA" id="ARBA00004443"/>
    </source>
</evidence>
<feature type="domain" description="2Fe-2S ferredoxin-type" evidence="22">
    <location>
        <begin position="51"/>
        <end position="139"/>
    </location>
</feature>
<dbReference type="Gene3D" id="1.10.1060.10">
    <property type="entry name" value="Alpha-helical ferredoxin"/>
    <property type="match status" value="1"/>
</dbReference>
<evidence type="ECO:0000256" key="19">
    <source>
        <dbReference type="ARBA" id="ARBA00034078"/>
    </source>
</evidence>
<evidence type="ECO:0000256" key="16">
    <source>
        <dbReference type="ARBA" id="ARBA00023014"/>
    </source>
</evidence>
<dbReference type="PROSITE" id="PS51085">
    <property type="entry name" value="2FE2S_FER_2"/>
    <property type="match status" value="1"/>
</dbReference>
<comment type="cofactor">
    <cofactor evidence="2">
        <name>[4Fe-4S] cluster</name>
        <dbReference type="ChEBI" id="CHEBI:49883"/>
    </cofactor>
</comment>
<evidence type="ECO:0000256" key="13">
    <source>
        <dbReference type="ARBA" id="ARBA00022982"/>
    </source>
</evidence>
<evidence type="ECO:0000256" key="6">
    <source>
        <dbReference type="ARBA" id="ARBA00012792"/>
    </source>
</evidence>
<dbReference type="GO" id="GO:0022904">
    <property type="term" value="P:respiratory electron transport chain"/>
    <property type="evidence" value="ECO:0007669"/>
    <property type="project" value="TreeGrafter"/>
</dbReference>
<dbReference type="PROSITE" id="PS00197">
    <property type="entry name" value="2FE2S_FER_1"/>
    <property type="match status" value="1"/>
</dbReference>
<keyword evidence="12" id="KW-0479">Metal-binding</keyword>
<comment type="pathway">
    <text evidence="4">Carbohydrate metabolism; tricarboxylic acid cycle; fumarate from succinate (eukaryal route): step 1/1.</text>
</comment>
<evidence type="ECO:0000313" key="24">
    <source>
        <dbReference type="Proteomes" id="UP001152888"/>
    </source>
</evidence>
<dbReference type="OrthoDB" id="1696654at2759"/>
<dbReference type="GO" id="GO:0005743">
    <property type="term" value="C:mitochondrial inner membrane"/>
    <property type="evidence" value="ECO:0007669"/>
    <property type="project" value="UniProtKB-SubCell"/>
</dbReference>
<evidence type="ECO:0000256" key="2">
    <source>
        <dbReference type="ARBA" id="ARBA00001966"/>
    </source>
</evidence>
<keyword evidence="14" id="KW-0560">Oxidoreductase</keyword>
<dbReference type="PROSITE" id="PS00198">
    <property type="entry name" value="4FE4S_FER_1"/>
    <property type="match status" value="1"/>
</dbReference>
<keyword evidence="15" id="KW-0408">Iron</keyword>
<evidence type="ECO:0000256" key="10">
    <source>
        <dbReference type="ARBA" id="ARBA00022532"/>
    </source>
</evidence>
<dbReference type="InterPro" id="IPR009051">
    <property type="entry name" value="Helical_ferredxn"/>
</dbReference>
<dbReference type="GO" id="GO:0051538">
    <property type="term" value="F:3 iron, 4 sulfur cluster binding"/>
    <property type="evidence" value="ECO:0007669"/>
    <property type="project" value="UniProtKB-KW"/>
</dbReference>
<dbReference type="EMBL" id="CAKOFQ010006698">
    <property type="protein sequence ID" value="CAH1961998.1"/>
    <property type="molecule type" value="Genomic_DNA"/>
</dbReference>
<evidence type="ECO:0000256" key="20">
    <source>
        <dbReference type="ARBA" id="ARBA00049220"/>
    </source>
</evidence>
<keyword evidence="8" id="KW-0813">Transport</keyword>
<feature type="region of interest" description="Disordered" evidence="21">
    <location>
        <begin position="289"/>
        <end position="312"/>
    </location>
</feature>
<dbReference type="InterPro" id="IPR004489">
    <property type="entry name" value="Succ_DH/fum_Rdtase_Fe-S"/>
</dbReference>
<dbReference type="InterPro" id="IPR006058">
    <property type="entry name" value="2Fe2S_fd_BS"/>
</dbReference>
<dbReference type="GO" id="GO:0009055">
    <property type="term" value="F:electron transfer activity"/>
    <property type="evidence" value="ECO:0007669"/>
    <property type="project" value="InterPro"/>
</dbReference>
<sequence length="312" mass="36106">MSILRTLLRHAFQSRYFSIAEFKRAQNKADKGRDEKQKDGKKQSPKMKTFKIYRFDPEGNNKKPKMQSYTVDINDCRPMVLDALMKIKMEQDSTLAFRKSCREGICGSCGVNIDGINRLACLHKIRPRGTTKIYPLPHMYVIKDLIVDMNKFLAQHNRIKPYPIPKELCVKSEGDQQFLQSIKDREKMDGLVECILCACCSTSCPEYWWHGHTKPPNDFLGPAALLNAYRWIVDTRDGATHERLSELRNYYNVYRCHQINNCTSVCPKRLEPGRAISQLRLYLSKFKKKPKPDMVGKAPSDPYKACPKDECE</sequence>
<dbReference type="Pfam" id="PF13534">
    <property type="entry name" value="Fer4_17"/>
    <property type="match status" value="1"/>
</dbReference>
<dbReference type="GO" id="GO:0046872">
    <property type="term" value="F:metal ion binding"/>
    <property type="evidence" value="ECO:0007669"/>
    <property type="project" value="UniProtKB-KW"/>
</dbReference>
<comment type="subcellular location">
    <subcellularLocation>
        <location evidence="3">Mitochondrion inner membrane</location>
        <topology evidence="3">Peripheral membrane protein</topology>
        <orientation evidence="3">Matrix side</orientation>
    </subcellularLocation>
</comment>
<accession>A0A9P0NYT7</accession>